<dbReference type="NCBIfam" id="TIGR03696">
    <property type="entry name" value="Rhs_assc_core"/>
    <property type="match status" value="1"/>
</dbReference>
<dbReference type="Pfam" id="PF05593">
    <property type="entry name" value="RHS_repeat"/>
    <property type="match status" value="10"/>
</dbReference>
<proteinExistence type="predicted"/>
<evidence type="ECO:0000313" key="4">
    <source>
        <dbReference type="EMBL" id="PQO43512.1"/>
    </source>
</evidence>
<dbReference type="InterPro" id="IPR031325">
    <property type="entry name" value="RHS_repeat"/>
</dbReference>
<protein>
    <recommendedName>
        <fullName evidence="3">Teneurin-like YD-shell domain-containing protein</fullName>
    </recommendedName>
</protein>
<comment type="caution">
    <text evidence="4">The sequence shown here is derived from an EMBL/GenBank/DDBJ whole genome shotgun (WGS) entry which is preliminary data.</text>
</comment>
<evidence type="ECO:0000313" key="5">
    <source>
        <dbReference type="Proteomes" id="UP000237819"/>
    </source>
</evidence>
<feature type="region of interest" description="Disordered" evidence="2">
    <location>
        <begin position="1671"/>
        <end position="1708"/>
    </location>
</feature>
<evidence type="ECO:0000256" key="2">
    <source>
        <dbReference type="SAM" id="MobiDB-lite"/>
    </source>
</evidence>
<evidence type="ECO:0000256" key="1">
    <source>
        <dbReference type="ARBA" id="ARBA00022737"/>
    </source>
</evidence>
<feature type="compositionally biased region" description="Polar residues" evidence="2">
    <location>
        <begin position="1681"/>
        <end position="1693"/>
    </location>
</feature>
<dbReference type="EMBL" id="PUHZ01000023">
    <property type="protein sequence ID" value="PQO43512.1"/>
    <property type="molecule type" value="Genomic_DNA"/>
</dbReference>
<dbReference type="Gene3D" id="2.180.10.10">
    <property type="entry name" value="RHS repeat-associated core"/>
    <property type="match status" value="7"/>
</dbReference>
<keyword evidence="1" id="KW-0677">Repeat</keyword>
<dbReference type="PANTHER" id="PTHR32305:SF15">
    <property type="entry name" value="PROTEIN RHSA-RELATED"/>
    <property type="match status" value="1"/>
</dbReference>
<dbReference type="PANTHER" id="PTHR32305">
    <property type="match status" value="1"/>
</dbReference>
<dbReference type="InterPro" id="IPR050708">
    <property type="entry name" value="T6SS_VgrG/RHS"/>
</dbReference>
<feature type="domain" description="Teneurin-like YD-shell" evidence="3">
    <location>
        <begin position="1359"/>
        <end position="1475"/>
    </location>
</feature>
<feature type="domain" description="Teneurin-like YD-shell" evidence="3">
    <location>
        <begin position="1559"/>
        <end position="1921"/>
    </location>
</feature>
<dbReference type="InterPro" id="IPR056823">
    <property type="entry name" value="TEN-like_YD-shell"/>
</dbReference>
<feature type="domain" description="Teneurin-like YD-shell" evidence="3">
    <location>
        <begin position="1236"/>
        <end position="1337"/>
    </location>
</feature>
<name>A0A2S8GGB9_9BACT</name>
<dbReference type="InterPro" id="IPR022385">
    <property type="entry name" value="Rhs_assc_core"/>
</dbReference>
<accession>A0A2S8GGB9</accession>
<evidence type="ECO:0000259" key="3">
    <source>
        <dbReference type="Pfam" id="PF25023"/>
    </source>
</evidence>
<dbReference type="RefSeq" id="WP_105337798.1">
    <property type="nucleotide sequence ID" value="NZ_PUHZ01000023.1"/>
</dbReference>
<gene>
    <name evidence="4" type="ORF">C5Y93_22935</name>
</gene>
<reference evidence="4 5" key="1">
    <citation type="submission" date="2018-02" db="EMBL/GenBank/DDBJ databases">
        <title>Comparative genomes isolates from brazilian mangrove.</title>
        <authorList>
            <person name="Araujo J.E."/>
            <person name="Taketani R.G."/>
            <person name="Silva M.C.P."/>
            <person name="Loureco M.V."/>
            <person name="Andreote F.D."/>
        </authorList>
    </citation>
    <scope>NUCLEOTIDE SEQUENCE [LARGE SCALE GENOMIC DNA]</scope>
    <source>
        <strain evidence="4 5">Nap-Phe MGV</strain>
    </source>
</reference>
<dbReference type="Pfam" id="PF25023">
    <property type="entry name" value="TEN_YD-shell"/>
    <property type="match status" value="3"/>
</dbReference>
<dbReference type="OrthoDB" id="232855at2"/>
<sequence length="2180" mass="236204">MRIPVSMWCKTLSKLGLKAKENRKRRVRAWHNMQIEQLDRRDLMAVDAQVTLGGDIVAYGSTFAVSFDDIQSDTNGNYITGQLADIVGDPDPVLLGVSSKLNGSSTNAFYDSSSSSWTSGVQSFGTGGASLDFKLYVDGLVGGGTITLDFALGSVPPYQDYGSVTLTLPEISPVVTTSEEQETGTFTDETALVPVMGDVLCSCANGSFEDVRAVLLQPGNAVLTLRVNIDSSIQIDDTLLFSGTFGGQSVSASYDLSTARTEDVIEIPFELEKSLFGGDLLADYSITMSSSGGWLDVASATYTGDVSLGADTFEISSIPTGEVVTGGIEISMGDGKTVFYASDGLGGFDSPAGEFSTLVAITGGYRLTSRWGHVYTFDLVGTTLYLASRVQADGRESTYSYTTIGSDKLLTSIVGDTDTVTLAYTSGQLTSVSDTKGNSLAMTYTAGGQIETITRADPDGAGPLAAPTKTYTYNGSSQVSSVNGFDGLDSSYTYDSTGRIATATATNGEVTTMTSAAEAVLTSGESFASYTDSNGVTVQTQYDALGNVIREIDGEGNETVYERDANGLATKITYADPDGAGPLEAAVYEYTYDSRGNKLTETLPDLSVRTWVYHSTWNRPVQYTDANGNVTLYEYDSTYELLLSKTTVIGEIDDLVNLETDDLTTSYTYTPAPTLSTDPPIGLMASMTAPDGVVTEYEYDEDGNRTQTTYAVGTSDEASTSVTYDSAGNMLTETDELGNTTTYTYDNLQRRTSITTADPDGAGPLSASVTSYAYNVMGLVAIETLNGRTTSYTYDSKGRVSSVLEEDPDDTGPLTAPVTSYTYDTHGNVLTVTDPLGNVTTNTYTGGLLTSVTGEDPDDAGPLAAPVTSYTYDDNGKVLTITDPLGRVTTYAYDGLGRQISVTYPDPDGAGSLDALSETTVYDLFGRVSSKTDTSGVTTTYTYDHEGNLLTETTPLGTTTYTYDELNRRVEVETADPDGAGALTALTTVYVYSAAGTLVSVTTPVGTTTYGYDYRRRRTSVTQADPDGAGPLTAPVSYTTYDDAGNVLTETDALGNVTSYEYDALNRVIEITAPDPDGAGALTSPVTSYGYDVFGQLVNMTDPNGGVTTYEYDDLGRKITEVSPDPDGAGALTSPEVSYAYDAAGQLVSMTDQLGNVTTYEYDNLGRKISITLPDPDGAGAATSPETTYVYDAAGQLTSMTDPLGRTTSYTYDAMGRTLTETFPDPDGAGALTAPVTTYTYDDDGRRESVEDAASQTVSYTYNSAGQIATMTDPTGVTTYTYDALGRQLTVTEPDPDGAGPLSAPVTTYVYNDKGQLASMSTLEGTTSYEYDNLGRTVKVTMPDPDGAGSLLAAWTIYEYDALGRTLSETNRLGNETSYDYDNLGRLIKKTDAEGGETEYTYDANGNRLTLTDPEENTTTWTYDYLNRMLTNTNELSDTRTYEYDAAGNLVEYTDRNDRVIEYEYDNLQRRTAEYWMDGATTVHTISYSYDAASQLIEASDSAATYTFTYDSLGRNTSTEHDLAALGFDVVIDEAYDALGRRVSLTAEIDGTDDLENTYAYDYLNRMTQVTQAGQAGGNAVAEKRVDFTYDAEDKYQFTSITRYADLAGTETVATSTYGYDYADQLTSITHVDGGSSTLAGYTYSYDEGNRLTGFTVYGYSAEDATYSYDDTDQLTGADRSGTTSDESYTYDENGNRTGGGYSTGDNNQVLSDGTYNYTYDDEGNRLTKTNISTGDYEFYAWDYRNRLASVTAYDASSVKLWKVDYGYDAFDNLISREVDSNGNGTVDASSYFVYDGNQILLVVDDAGDVEHRMLWGPQVDQLLADENGAGDVLWALTDQQNTVRDYVQYDDLLDATTAVNHIAYDASGQVASETSGTLDAFRFRYTGKYVDTLTELQYNVNRWYDPTTARWMSQDPIGFEAGDANLYRYVGNSFINMTDPSGLQELKAGENRKYLSATASFNAAWDFSRYDHQLRYRHGEEIGSVDRLSQVYRKDLGKFAAEFYGASTKEDGKWQFDAEPKFRFTNGLSDTLWGLTAEFYQYEPIVSKIKDTANGCDQVITGTIIVELAVKPATRNFGYAPEFSIRIRVNENVQANFGKVYLDPLNLKLGGGNPFAIQKVAMDVDLYASGKSKIRGPFLLLDPSPQMSKPIYRGVTYPRSEEVTLIRHYDSYGYKIDIK</sequence>
<dbReference type="NCBIfam" id="TIGR01643">
    <property type="entry name" value="YD_repeat_2x"/>
    <property type="match status" value="12"/>
</dbReference>
<dbReference type="Proteomes" id="UP000237819">
    <property type="component" value="Unassembled WGS sequence"/>
</dbReference>
<organism evidence="4 5">
    <name type="scientific">Blastopirellula marina</name>
    <dbReference type="NCBI Taxonomy" id="124"/>
    <lineage>
        <taxon>Bacteria</taxon>
        <taxon>Pseudomonadati</taxon>
        <taxon>Planctomycetota</taxon>
        <taxon>Planctomycetia</taxon>
        <taxon>Pirellulales</taxon>
        <taxon>Pirellulaceae</taxon>
        <taxon>Blastopirellula</taxon>
    </lineage>
</organism>
<dbReference type="InterPro" id="IPR006530">
    <property type="entry name" value="YD"/>
</dbReference>